<dbReference type="EMBL" id="SRLO01000087">
    <property type="protein sequence ID" value="TNN77028.1"/>
    <property type="molecule type" value="Genomic_DNA"/>
</dbReference>
<keyword evidence="2" id="KW-0812">Transmembrane</keyword>
<keyword evidence="4" id="KW-1185">Reference proteome</keyword>
<evidence type="ECO:0000256" key="2">
    <source>
        <dbReference type="SAM" id="Phobius"/>
    </source>
</evidence>
<name>A0A4Z2IGP8_9TELE</name>
<gene>
    <name evidence="3" type="ORF">EYF80_012666</name>
</gene>
<sequence>MVTAVSVQSGCWLSHSSTVTQLELCSASFAIAIRAQCLSLYLSTIPRATDQLKTSSRSGGDPGSQKRRGRRDTTLLDKHADTRGPVFVVLAHFGPLRGARRKRVRRVCMGQCDAHQTVYAWLCVVIRVLQFVVIVRYVRLLLQGIFRKYHLYVSVVYTAVRVPVRLGPEEEQRGAARSSEEQRGAARSSEEQ</sequence>
<reference evidence="3 4" key="1">
    <citation type="submission" date="2019-03" db="EMBL/GenBank/DDBJ databases">
        <title>First draft genome of Liparis tanakae, snailfish: a comprehensive survey of snailfish specific genes.</title>
        <authorList>
            <person name="Kim W."/>
            <person name="Song I."/>
            <person name="Jeong J.-H."/>
            <person name="Kim D."/>
            <person name="Kim S."/>
            <person name="Ryu S."/>
            <person name="Song J.Y."/>
            <person name="Lee S.K."/>
        </authorList>
    </citation>
    <scope>NUCLEOTIDE SEQUENCE [LARGE SCALE GENOMIC DNA]</scope>
    <source>
        <tissue evidence="3">Muscle</tissue>
    </source>
</reference>
<keyword evidence="2" id="KW-1133">Transmembrane helix</keyword>
<evidence type="ECO:0000313" key="4">
    <source>
        <dbReference type="Proteomes" id="UP000314294"/>
    </source>
</evidence>
<evidence type="ECO:0000256" key="1">
    <source>
        <dbReference type="SAM" id="MobiDB-lite"/>
    </source>
</evidence>
<comment type="caution">
    <text evidence="3">The sequence shown here is derived from an EMBL/GenBank/DDBJ whole genome shotgun (WGS) entry which is preliminary data.</text>
</comment>
<evidence type="ECO:0000313" key="3">
    <source>
        <dbReference type="EMBL" id="TNN77028.1"/>
    </source>
</evidence>
<dbReference type="AlphaFoldDB" id="A0A4Z2IGP8"/>
<organism evidence="3 4">
    <name type="scientific">Liparis tanakae</name>
    <name type="common">Tanaka's snailfish</name>
    <dbReference type="NCBI Taxonomy" id="230148"/>
    <lineage>
        <taxon>Eukaryota</taxon>
        <taxon>Metazoa</taxon>
        <taxon>Chordata</taxon>
        <taxon>Craniata</taxon>
        <taxon>Vertebrata</taxon>
        <taxon>Euteleostomi</taxon>
        <taxon>Actinopterygii</taxon>
        <taxon>Neopterygii</taxon>
        <taxon>Teleostei</taxon>
        <taxon>Neoteleostei</taxon>
        <taxon>Acanthomorphata</taxon>
        <taxon>Eupercaria</taxon>
        <taxon>Perciformes</taxon>
        <taxon>Cottioidei</taxon>
        <taxon>Cottales</taxon>
        <taxon>Liparidae</taxon>
        <taxon>Liparis</taxon>
    </lineage>
</organism>
<accession>A0A4Z2IGP8</accession>
<dbReference type="Proteomes" id="UP000314294">
    <property type="component" value="Unassembled WGS sequence"/>
</dbReference>
<keyword evidence="2" id="KW-0472">Membrane</keyword>
<feature type="transmembrane region" description="Helical" evidence="2">
    <location>
        <begin position="118"/>
        <end position="138"/>
    </location>
</feature>
<protein>
    <submittedName>
        <fullName evidence="3">Uncharacterized protein</fullName>
    </submittedName>
</protein>
<proteinExistence type="predicted"/>
<feature type="region of interest" description="Disordered" evidence="1">
    <location>
        <begin position="169"/>
        <end position="192"/>
    </location>
</feature>
<feature type="region of interest" description="Disordered" evidence="1">
    <location>
        <begin position="52"/>
        <end position="75"/>
    </location>
</feature>